<reference evidence="1 2" key="1">
    <citation type="journal article" date="2017" name="Environ. Microbiol.">
        <title>Decay of the glycolytic pathway and adaptation to intranuclear parasitism within Enterocytozoonidae microsporidia.</title>
        <authorList>
            <person name="Wiredu Boakye D."/>
            <person name="Jaroenlak P."/>
            <person name="Prachumwat A."/>
            <person name="Williams T.A."/>
            <person name="Bateman K.S."/>
            <person name="Itsathitphaisarn O."/>
            <person name="Sritunyalucksana K."/>
            <person name="Paszkiewicz K.H."/>
            <person name="Moore K.A."/>
            <person name="Stentiford G.D."/>
            <person name="Williams B.A."/>
        </authorList>
    </citation>
    <scope>NUCLEOTIDE SEQUENCE [LARGE SCALE GENOMIC DNA]</scope>
    <source>
        <strain evidence="1 2">TH1</strain>
    </source>
</reference>
<name>A0A1W0E3H5_9MICR</name>
<dbReference type="AlphaFoldDB" id="A0A1W0E3H5"/>
<dbReference type="VEuPathDB" id="MicrosporidiaDB:EHP00_1900"/>
<dbReference type="EMBL" id="MNPJ01000025">
    <property type="protein sequence ID" value="OQS53794.1"/>
    <property type="molecule type" value="Genomic_DNA"/>
</dbReference>
<keyword evidence="2" id="KW-1185">Reference proteome</keyword>
<evidence type="ECO:0000313" key="2">
    <source>
        <dbReference type="Proteomes" id="UP000192758"/>
    </source>
</evidence>
<protein>
    <submittedName>
        <fullName evidence="1">Uncharacterized protein</fullName>
    </submittedName>
</protein>
<comment type="caution">
    <text evidence="1">The sequence shown here is derived from an EMBL/GenBank/DDBJ whole genome shotgun (WGS) entry which is preliminary data.</text>
</comment>
<dbReference type="Proteomes" id="UP000192758">
    <property type="component" value="Unassembled WGS sequence"/>
</dbReference>
<organism evidence="1 2">
    <name type="scientific">Ecytonucleospora hepatopenaei</name>
    <dbReference type="NCBI Taxonomy" id="646526"/>
    <lineage>
        <taxon>Eukaryota</taxon>
        <taxon>Fungi</taxon>
        <taxon>Fungi incertae sedis</taxon>
        <taxon>Microsporidia</taxon>
        <taxon>Enterocytozoonidae</taxon>
        <taxon>Ecytonucleospora</taxon>
    </lineage>
</organism>
<gene>
    <name evidence="1" type="ORF">EHP00_1900</name>
</gene>
<sequence length="78" mass="9037">MYKKTLARCIFKVKKPWDVIREIENIICANLFKHNEQLGGIPVCYFLKAVGSLAKIDEECFAEVETNIEFIVEDENIN</sequence>
<proteinExistence type="predicted"/>
<evidence type="ECO:0000313" key="1">
    <source>
        <dbReference type="EMBL" id="OQS53794.1"/>
    </source>
</evidence>
<accession>A0A1W0E3H5</accession>